<dbReference type="InterPro" id="IPR012349">
    <property type="entry name" value="Split_barrel_FMN-bd"/>
</dbReference>
<dbReference type="Proteomes" id="UP000027665">
    <property type="component" value="Unassembled WGS sequence"/>
</dbReference>
<dbReference type="AlphaFoldDB" id="A0A073J1S2"/>
<protein>
    <submittedName>
        <fullName evidence="2">NimC/NimA family protein</fullName>
    </submittedName>
</protein>
<accession>A0A073J1S2</accession>
<evidence type="ECO:0000259" key="1">
    <source>
        <dbReference type="Pfam" id="PF01243"/>
    </source>
</evidence>
<dbReference type="Gene3D" id="2.30.110.10">
    <property type="entry name" value="Electron Transport, Fmn-binding Protein, Chain A"/>
    <property type="match status" value="1"/>
</dbReference>
<proteinExistence type="predicted"/>
<gene>
    <name evidence="2" type="ORF">EH55_08230</name>
</gene>
<dbReference type="SUPFAM" id="SSF50475">
    <property type="entry name" value="FMN-binding split barrel"/>
    <property type="match status" value="1"/>
</dbReference>
<reference evidence="2 3" key="1">
    <citation type="submission" date="2014-04" db="EMBL/GenBank/DDBJ databases">
        <title>Draft Genome Sequence of Synergistes jonesii.</title>
        <authorList>
            <person name="Coil D.A."/>
            <person name="Eisen J.A."/>
            <person name="Holland-Moritz H.E."/>
        </authorList>
    </citation>
    <scope>NUCLEOTIDE SEQUENCE [LARGE SCALE GENOMIC DNA]</scope>
    <source>
        <strain evidence="2 3">78-1</strain>
    </source>
</reference>
<dbReference type="eggNOG" id="COG5015">
    <property type="taxonomic scope" value="Bacteria"/>
</dbReference>
<dbReference type="OrthoDB" id="9792542at2"/>
<keyword evidence="3" id="KW-1185">Reference proteome</keyword>
<dbReference type="RefSeq" id="WP_037977521.1">
    <property type="nucleotide sequence ID" value="NZ_CALIAO010000036.1"/>
</dbReference>
<evidence type="ECO:0000313" key="3">
    <source>
        <dbReference type="Proteomes" id="UP000027665"/>
    </source>
</evidence>
<dbReference type="GeneID" id="90984213"/>
<evidence type="ECO:0000313" key="2">
    <source>
        <dbReference type="EMBL" id="KEJ91652.1"/>
    </source>
</evidence>
<dbReference type="InterPro" id="IPR011576">
    <property type="entry name" value="Pyridox_Oxase_N"/>
</dbReference>
<feature type="domain" description="Pyridoxamine 5'-phosphate oxidase N-terminal" evidence="1">
    <location>
        <begin position="2"/>
        <end position="80"/>
    </location>
</feature>
<comment type="caution">
    <text evidence="2">The sequence shown here is derived from an EMBL/GenBank/DDBJ whole genome shotgun (WGS) entry which is preliminary data.</text>
</comment>
<sequence>MEEVYKFLKENPVFYVATMDGDQPRVRPFGVVALFEGKLYLQTGNVKPVYKQMTANPKIELCTTSKDGAKWLRVAATVVHDGRVEARRHMLDENPELRKLYSEEDGVGEVLYLKDATATFYSFTAAPKTVKF</sequence>
<dbReference type="STRING" id="2754.EH55_08230"/>
<dbReference type="EMBL" id="JMKI01000038">
    <property type="protein sequence ID" value="KEJ91652.1"/>
    <property type="molecule type" value="Genomic_DNA"/>
</dbReference>
<name>A0A073J1S2_9BACT</name>
<organism evidence="2 3">
    <name type="scientific">Synergistes jonesii</name>
    <dbReference type="NCBI Taxonomy" id="2754"/>
    <lineage>
        <taxon>Bacteria</taxon>
        <taxon>Thermotogati</taxon>
        <taxon>Synergistota</taxon>
        <taxon>Synergistia</taxon>
        <taxon>Synergistales</taxon>
        <taxon>Synergistaceae</taxon>
        <taxon>Synergistes</taxon>
    </lineage>
</organism>
<dbReference type="Pfam" id="PF01243">
    <property type="entry name" value="PNPOx_N"/>
    <property type="match status" value="1"/>
</dbReference>